<organism evidence="2 3">
    <name type="scientific">Iphiclides podalirius</name>
    <name type="common">scarce swallowtail</name>
    <dbReference type="NCBI Taxonomy" id="110791"/>
    <lineage>
        <taxon>Eukaryota</taxon>
        <taxon>Metazoa</taxon>
        <taxon>Ecdysozoa</taxon>
        <taxon>Arthropoda</taxon>
        <taxon>Hexapoda</taxon>
        <taxon>Insecta</taxon>
        <taxon>Pterygota</taxon>
        <taxon>Neoptera</taxon>
        <taxon>Endopterygota</taxon>
        <taxon>Lepidoptera</taxon>
        <taxon>Glossata</taxon>
        <taxon>Ditrysia</taxon>
        <taxon>Papilionoidea</taxon>
        <taxon>Papilionidae</taxon>
        <taxon>Papilioninae</taxon>
        <taxon>Iphiclides</taxon>
    </lineage>
</organism>
<name>A0ABN8IFU8_9NEOP</name>
<evidence type="ECO:0000256" key="1">
    <source>
        <dbReference type="SAM" id="MobiDB-lite"/>
    </source>
</evidence>
<feature type="compositionally biased region" description="Basic and acidic residues" evidence="1">
    <location>
        <begin position="66"/>
        <end position="76"/>
    </location>
</feature>
<accession>A0ABN8IFU8</accession>
<evidence type="ECO:0000313" key="2">
    <source>
        <dbReference type="EMBL" id="CAH2055743.1"/>
    </source>
</evidence>
<feature type="compositionally biased region" description="Polar residues" evidence="1">
    <location>
        <begin position="77"/>
        <end position="86"/>
    </location>
</feature>
<feature type="non-terminal residue" evidence="2">
    <location>
        <position position="1"/>
    </location>
</feature>
<proteinExistence type="predicted"/>
<protein>
    <submittedName>
        <fullName evidence="2">Uncharacterized protein</fullName>
    </submittedName>
</protein>
<evidence type="ECO:0000313" key="3">
    <source>
        <dbReference type="Proteomes" id="UP000837857"/>
    </source>
</evidence>
<reference evidence="2" key="1">
    <citation type="submission" date="2022-03" db="EMBL/GenBank/DDBJ databases">
        <authorList>
            <person name="Martin H S."/>
        </authorList>
    </citation>
    <scope>NUCLEOTIDE SEQUENCE</scope>
</reference>
<gene>
    <name evidence="2" type="ORF">IPOD504_LOCUS9063</name>
</gene>
<dbReference type="Proteomes" id="UP000837857">
    <property type="component" value="Chromosome 22"/>
</dbReference>
<keyword evidence="3" id="KW-1185">Reference proteome</keyword>
<dbReference type="EMBL" id="OW152834">
    <property type="protein sequence ID" value="CAH2055743.1"/>
    <property type="molecule type" value="Genomic_DNA"/>
</dbReference>
<feature type="region of interest" description="Disordered" evidence="1">
    <location>
        <begin position="66"/>
        <end position="87"/>
    </location>
</feature>
<sequence length="118" mass="12848">MCLRPGVCDKDECNVTLAMSGTPANLCRSHDPSHSAERLLQNMSELCNTGLTSRHVTEQPSLLRLMEKKNNKKEQPKSTMRSSVNAAPSLGSKFAALGRPLVLRRTPAREGGAPDSLF</sequence>